<feature type="transmembrane region" description="Helical" evidence="1">
    <location>
        <begin position="138"/>
        <end position="156"/>
    </location>
</feature>
<keyword evidence="3" id="KW-1185">Reference proteome</keyword>
<accession>A0ABS2FAH9</accession>
<keyword evidence="1" id="KW-0812">Transmembrane</keyword>
<proteinExistence type="predicted"/>
<name>A0ABS2FAH9_9BACE</name>
<feature type="transmembrane region" description="Helical" evidence="1">
    <location>
        <begin position="213"/>
        <end position="233"/>
    </location>
</feature>
<evidence type="ECO:0000256" key="1">
    <source>
        <dbReference type="SAM" id="Phobius"/>
    </source>
</evidence>
<feature type="transmembrane region" description="Helical" evidence="1">
    <location>
        <begin position="168"/>
        <end position="192"/>
    </location>
</feature>
<feature type="transmembrane region" description="Helical" evidence="1">
    <location>
        <begin position="12"/>
        <end position="29"/>
    </location>
</feature>
<feature type="transmembrane region" description="Helical" evidence="1">
    <location>
        <begin position="352"/>
        <end position="369"/>
    </location>
</feature>
<keyword evidence="1" id="KW-1133">Transmembrane helix</keyword>
<reference evidence="2 3" key="1">
    <citation type="journal article" date="2021" name="Sci. Rep.">
        <title>The distribution of antibiotic resistance genes in chicken gut microbiota commensals.</title>
        <authorList>
            <person name="Juricova H."/>
            <person name="Matiasovicova J."/>
            <person name="Kubasova T."/>
            <person name="Cejkova D."/>
            <person name="Rychlik I."/>
        </authorList>
    </citation>
    <scope>NUCLEOTIDE SEQUENCE [LARGE SCALE GENOMIC DNA]</scope>
    <source>
        <strain evidence="2 3">An768</strain>
    </source>
</reference>
<dbReference type="Pfam" id="PF14897">
    <property type="entry name" value="EpsG"/>
    <property type="match status" value="1"/>
</dbReference>
<evidence type="ECO:0000313" key="3">
    <source>
        <dbReference type="Proteomes" id="UP000782117"/>
    </source>
</evidence>
<feature type="transmembrane region" description="Helical" evidence="1">
    <location>
        <begin position="112"/>
        <end position="131"/>
    </location>
</feature>
<evidence type="ECO:0000313" key="2">
    <source>
        <dbReference type="EMBL" id="MBM6807280.1"/>
    </source>
</evidence>
<dbReference type="EMBL" id="JACJKJ010000020">
    <property type="protein sequence ID" value="MBM6807280.1"/>
    <property type="molecule type" value="Genomic_DNA"/>
</dbReference>
<protein>
    <submittedName>
        <fullName evidence="2">EpsG family protein</fullName>
    </submittedName>
</protein>
<gene>
    <name evidence="2" type="ORF">H6A24_12375</name>
</gene>
<feature type="transmembrane region" description="Helical" evidence="1">
    <location>
        <begin position="325"/>
        <end position="340"/>
    </location>
</feature>
<feature type="transmembrane region" description="Helical" evidence="1">
    <location>
        <begin position="41"/>
        <end position="60"/>
    </location>
</feature>
<dbReference type="InterPro" id="IPR049458">
    <property type="entry name" value="EpsG-like"/>
</dbReference>
<feature type="transmembrane region" description="Helical" evidence="1">
    <location>
        <begin position="267"/>
        <end position="287"/>
    </location>
</feature>
<dbReference type="Proteomes" id="UP000782117">
    <property type="component" value="Unassembled WGS sequence"/>
</dbReference>
<keyword evidence="1" id="KW-0472">Membrane</keyword>
<comment type="caution">
    <text evidence="2">The sequence shown here is derived from an EMBL/GenBank/DDBJ whole genome shotgun (WGS) entry which is preliminary data.</text>
</comment>
<organism evidence="2 3">
    <name type="scientific">Bacteroides caecicola</name>
    <dbReference type="NCBI Taxonomy" id="1462569"/>
    <lineage>
        <taxon>Bacteria</taxon>
        <taxon>Pseudomonadati</taxon>
        <taxon>Bacteroidota</taxon>
        <taxon>Bacteroidia</taxon>
        <taxon>Bacteroidales</taxon>
        <taxon>Bacteroidaceae</taxon>
        <taxon>Bacteroides</taxon>
    </lineage>
</organism>
<sequence>MFDFIPLSDYTMYFNYTILVMVLVAFWQCNTGISLQKNTATLNAMWGILFTILLILYMGLRPISGNYFGDTSNYAKGFYDMQHSGKPFEWQWEGEWLFYNLMNWFAKNVGDVHIFFLFCATIYTGCLWLAMLRIFKNYYYIPFLVILGMFTFWSYGVNGVRNGMGASVVILAMTYVNRIPVMLVLCFIATGIHKSCYLMIAAGALAWFIKNSYLYLVGWITSIGVSYAVGGRIQSFLAKYVSLGDDRFSSYLTGSGMIGEKLQIAMVFRWDFLLYSALGVFVGYYFIFRRNFKDEYYHWIYNTFLITNAFWVLVIRAIYSNRFAQLSWFIMPIVLIYPFMKQRFWQNHEKMLGAALLLFYAFSFYYNILK</sequence>
<feature type="transmembrane region" description="Helical" evidence="1">
    <location>
        <begin position="299"/>
        <end position="319"/>
    </location>
</feature>